<feature type="compositionally biased region" description="Basic and acidic residues" evidence="1">
    <location>
        <begin position="134"/>
        <end position="146"/>
    </location>
</feature>
<comment type="caution">
    <text evidence="2">The sequence shown here is derived from an EMBL/GenBank/DDBJ whole genome shotgun (WGS) entry which is preliminary data.</text>
</comment>
<evidence type="ECO:0000313" key="2">
    <source>
        <dbReference type="EMBL" id="KAK3334693.1"/>
    </source>
</evidence>
<reference evidence="2" key="2">
    <citation type="submission" date="2023-06" db="EMBL/GenBank/DDBJ databases">
        <authorList>
            <consortium name="Lawrence Berkeley National Laboratory"/>
            <person name="Haridas S."/>
            <person name="Hensen N."/>
            <person name="Bonometti L."/>
            <person name="Westerberg I."/>
            <person name="Brannstrom I.O."/>
            <person name="Guillou S."/>
            <person name="Cros-Aarteil S."/>
            <person name="Calhoun S."/>
            <person name="Kuo A."/>
            <person name="Mondo S."/>
            <person name="Pangilinan J."/>
            <person name="Riley R."/>
            <person name="Labutti K."/>
            <person name="Andreopoulos B."/>
            <person name="Lipzen A."/>
            <person name="Chen C."/>
            <person name="Yanf M."/>
            <person name="Daum C."/>
            <person name="Ng V."/>
            <person name="Clum A."/>
            <person name="Steindorff A."/>
            <person name="Ohm R."/>
            <person name="Martin F."/>
            <person name="Silar P."/>
            <person name="Natvig D."/>
            <person name="Lalanne C."/>
            <person name="Gautier V."/>
            <person name="Ament-Velasquez S.L."/>
            <person name="Kruys A."/>
            <person name="Hutchinson M.I."/>
            <person name="Powell A.J."/>
            <person name="Barry K."/>
            <person name="Miller A.N."/>
            <person name="Grigoriev I.V."/>
            <person name="Debuchy R."/>
            <person name="Gladieux P."/>
            <person name="Thoren M.H."/>
            <person name="Johannesson H."/>
        </authorList>
    </citation>
    <scope>NUCLEOTIDE SEQUENCE</scope>
    <source>
        <strain evidence="2">CBS 560.94</strain>
    </source>
</reference>
<dbReference type="GeneID" id="87867134"/>
<dbReference type="RefSeq" id="XP_062676859.1">
    <property type="nucleotide sequence ID" value="XM_062829980.1"/>
</dbReference>
<dbReference type="Proteomes" id="UP001278500">
    <property type="component" value="Unassembled WGS sequence"/>
</dbReference>
<gene>
    <name evidence="2" type="ORF">B0H65DRAFT_553620</name>
</gene>
<name>A0AAE0J0J7_9PEZI</name>
<reference evidence="2" key="1">
    <citation type="journal article" date="2023" name="Mol. Phylogenet. Evol.">
        <title>Genome-scale phylogeny and comparative genomics of the fungal order Sordariales.</title>
        <authorList>
            <person name="Hensen N."/>
            <person name="Bonometti L."/>
            <person name="Westerberg I."/>
            <person name="Brannstrom I.O."/>
            <person name="Guillou S."/>
            <person name="Cros-Aarteil S."/>
            <person name="Calhoun S."/>
            <person name="Haridas S."/>
            <person name="Kuo A."/>
            <person name="Mondo S."/>
            <person name="Pangilinan J."/>
            <person name="Riley R."/>
            <person name="LaButti K."/>
            <person name="Andreopoulos B."/>
            <person name="Lipzen A."/>
            <person name="Chen C."/>
            <person name="Yan M."/>
            <person name="Daum C."/>
            <person name="Ng V."/>
            <person name="Clum A."/>
            <person name="Steindorff A."/>
            <person name="Ohm R.A."/>
            <person name="Martin F."/>
            <person name="Silar P."/>
            <person name="Natvig D.O."/>
            <person name="Lalanne C."/>
            <person name="Gautier V."/>
            <person name="Ament-Velasquez S.L."/>
            <person name="Kruys A."/>
            <person name="Hutchinson M.I."/>
            <person name="Powell A.J."/>
            <person name="Barry K."/>
            <person name="Miller A.N."/>
            <person name="Grigoriev I.V."/>
            <person name="Debuchy R."/>
            <person name="Gladieux P."/>
            <person name="Hiltunen Thoren M."/>
            <person name="Johannesson H."/>
        </authorList>
    </citation>
    <scope>NUCLEOTIDE SEQUENCE</scope>
    <source>
        <strain evidence="2">CBS 560.94</strain>
    </source>
</reference>
<organism evidence="2 3">
    <name type="scientific">Neurospora tetraspora</name>
    <dbReference type="NCBI Taxonomy" id="94610"/>
    <lineage>
        <taxon>Eukaryota</taxon>
        <taxon>Fungi</taxon>
        <taxon>Dikarya</taxon>
        <taxon>Ascomycota</taxon>
        <taxon>Pezizomycotina</taxon>
        <taxon>Sordariomycetes</taxon>
        <taxon>Sordariomycetidae</taxon>
        <taxon>Sordariales</taxon>
        <taxon>Sordariaceae</taxon>
        <taxon>Neurospora</taxon>
    </lineage>
</organism>
<feature type="region of interest" description="Disordered" evidence="1">
    <location>
        <begin position="112"/>
        <end position="169"/>
    </location>
</feature>
<evidence type="ECO:0000256" key="1">
    <source>
        <dbReference type="SAM" id="MobiDB-lite"/>
    </source>
</evidence>
<keyword evidence="3" id="KW-1185">Reference proteome</keyword>
<dbReference type="EMBL" id="JAUEPP010000010">
    <property type="protein sequence ID" value="KAK3334693.1"/>
    <property type="molecule type" value="Genomic_DNA"/>
</dbReference>
<sequence>MYVDSQFRGVANDDILTDEQLLRNSERAASVEDLEATIKFEWDALERQDFLVALASAPIGSSKEEARKKLTAQIKFAEEIGWQDVVIKDEAAVDEARGGNTSLEARFWEFATPSKYATPAKRPASSTSPGMQRELNEERRADDGRPRAGNGSGGPSEANPPEGDEESEP</sequence>
<protein>
    <submittedName>
        <fullName evidence="2">Uncharacterized protein</fullName>
    </submittedName>
</protein>
<proteinExistence type="predicted"/>
<dbReference type="AlphaFoldDB" id="A0AAE0J0J7"/>
<accession>A0AAE0J0J7</accession>
<evidence type="ECO:0000313" key="3">
    <source>
        <dbReference type="Proteomes" id="UP001278500"/>
    </source>
</evidence>